<keyword evidence="7 10" id="KW-0648">Protein biosynthesis</keyword>
<reference evidence="13" key="1">
    <citation type="journal article" date="2019" name="Int. J. Syst. Evol. Microbiol.">
        <title>The Global Catalogue of Microorganisms (GCM) 10K type strain sequencing project: providing services to taxonomists for standard genome sequencing and annotation.</title>
        <authorList>
            <consortium name="The Broad Institute Genomics Platform"/>
            <consortium name="The Broad Institute Genome Sequencing Center for Infectious Disease"/>
            <person name="Wu L."/>
            <person name="Ma J."/>
        </authorList>
    </citation>
    <scope>NUCLEOTIDE SEQUENCE [LARGE SCALE GENOMIC DNA]</scope>
    <source>
        <strain evidence="13">JCM 18424</strain>
    </source>
</reference>
<dbReference type="InterPro" id="IPR036621">
    <property type="entry name" value="Anticodon-bd_dom_sf"/>
</dbReference>
<name>A0ABP9MWN4_9GAMM</name>
<dbReference type="CDD" id="cd04334">
    <property type="entry name" value="ProRS-INS"/>
    <property type="match status" value="1"/>
</dbReference>
<keyword evidence="3 10" id="KW-0963">Cytoplasm</keyword>
<dbReference type="NCBIfam" id="TIGR00409">
    <property type="entry name" value="proS_fam_II"/>
    <property type="match status" value="1"/>
</dbReference>
<evidence type="ECO:0000256" key="9">
    <source>
        <dbReference type="ARBA" id="ARBA00047671"/>
    </source>
</evidence>
<dbReference type="InterPro" id="IPR044140">
    <property type="entry name" value="ProRS_anticodon_short"/>
</dbReference>
<comment type="similarity">
    <text evidence="10">Belongs to the class-II aminoacyl-tRNA synthetase family. ProS type 1 subfamily.</text>
</comment>
<dbReference type="InterPro" id="IPR045864">
    <property type="entry name" value="aa-tRNA-synth_II/BPL/LPL"/>
</dbReference>
<dbReference type="RefSeq" id="WP_077926315.1">
    <property type="nucleotide sequence ID" value="NZ_BAABKE010000006.1"/>
</dbReference>
<dbReference type="EMBL" id="BAABKE010000006">
    <property type="protein sequence ID" value="GAA5101958.1"/>
    <property type="molecule type" value="Genomic_DNA"/>
</dbReference>
<dbReference type="GO" id="GO:0016874">
    <property type="term" value="F:ligase activity"/>
    <property type="evidence" value="ECO:0007669"/>
    <property type="project" value="UniProtKB-KW"/>
</dbReference>
<proteinExistence type="inferred from homology"/>
<organism evidence="12 13">
    <name type="scientific">Wohlfahrtiimonas larvae</name>
    <dbReference type="NCBI Taxonomy" id="1157986"/>
    <lineage>
        <taxon>Bacteria</taxon>
        <taxon>Pseudomonadati</taxon>
        <taxon>Pseudomonadota</taxon>
        <taxon>Gammaproteobacteria</taxon>
        <taxon>Cardiobacteriales</taxon>
        <taxon>Ignatzschineriaceae</taxon>
        <taxon>Wohlfahrtiimonas</taxon>
    </lineage>
</organism>
<evidence type="ECO:0000256" key="3">
    <source>
        <dbReference type="ARBA" id="ARBA00022490"/>
    </source>
</evidence>
<dbReference type="SUPFAM" id="SSF55826">
    <property type="entry name" value="YbaK/ProRS associated domain"/>
    <property type="match status" value="1"/>
</dbReference>
<dbReference type="Pfam" id="PF00587">
    <property type="entry name" value="tRNA-synt_2b"/>
    <property type="match status" value="1"/>
</dbReference>
<dbReference type="CDD" id="cd00861">
    <property type="entry name" value="ProRS_anticodon_short"/>
    <property type="match status" value="1"/>
</dbReference>
<dbReference type="EC" id="6.1.1.15" evidence="10"/>
<dbReference type="InterPro" id="IPR002314">
    <property type="entry name" value="aa-tRNA-synt_IIb"/>
</dbReference>
<evidence type="ECO:0000256" key="5">
    <source>
        <dbReference type="ARBA" id="ARBA00022741"/>
    </source>
</evidence>
<dbReference type="InterPro" id="IPR023717">
    <property type="entry name" value="Pro-tRNA-Synthase_IIa_type1"/>
</dbReference>
<keyword evidence="13" id="KW-1185">Reference proteome</keyword>
<dbReference type="InterPro" id="IPR036754">
    <property type="entry name" value="YbaK/aa-tRNA-synt-asso_dom_sf"/>
</dbReference>
<dbReference type="InterPro" id="IPR004500">
    <property type="entry name" value="Pro-tRNA-synth_IIa_bac-type"/>
</dbReference>
<comment type="catalytic activity">
    <reaction evidence="9 10">
        <text>tRNA(Pro) + L-proline + ATP = L-prolyl-tRNA(Pro) + AMP + diphosphate</text>
        <dbReference type="Rhea" id="RHEA:14305"/>
        <dbReference type="Rhea" id="RHEA-COMP:9700"/>
        <dbReference type="Rhea" id="RHEA-COMP:9702"/>
        <dbReference type="ChEBI" id="CHEBI:30616"/>
        <dbReference type="ChEBI" id="CHEBI:33019"/>
        <dbReference type="ChEBI" id="CHEBI:60039"/>
        <dbReference type="ChEBI" id="CHEBI:78442"/>
        <dbReference type="ChEBI" id="CHEBI:78532"/>
        <dbReference type="ChEBI" id="CHEBI:456215"/>
        <dbReference type="EC" id="6.1.1.15"/>
    </reaction>
</comment>
<accession>A0ABP9MWN4</accession>
<dbReference type="InterPro" id="IPR004154">
    <property type="entry name" value="Anticodon-bd"/>
</dbReference>
<keyword evidence="4 10" id="KW-0436">Ligase</keyword>
<evidence type="ECO:0000313" key="13">
    <source>
        <dbReference type="Proteomes" id="UP001500631"/>
    </source>
</evidence>
<evidence type="ECO:0000256" key="1">
    <source>
        <dbReference type="ARBA" id="ARBA00004496"/>
    </source>
</evidence>
<dbReference type="InterPro" id="IPR050062">
    <property type="entry name" value="Pro-tRNA_synthetase"/>
</dbReference>
<comment type="domain">
    <text evidence="10">Consists of three domains: the N-terminal catalytic domain, the editing domain and the C-terminal anticodon-binding domain.</text>
</comment>
<keyword evidence="8 10" id="KW-0030">Aminoacyl-tRNA synthetase</keyword>
<comment type="subunit">
    <text evidence="2 10">Homodimer.</text>
</comment>
<sequence length="568" mass="63719">MKTSHFPLSTTKEFPKDAEIISHQLMIKSGMIRRLASGLYTWSPLGLRVLHKVENVVREEMDKSGSLEVLMPSVIPAELWKETGRWDQFGKQLLTLKDRHENDYCLGPTHEEAITDFARQELKSYRQLPISFYQIQWKFRDEIRPRFGVMRSREFLMKDAYSFHIDAASLEAEYQNMYRTYSAIFDRLQLEYRAVLADSGAIGGDRSQEFHVLADSGEDAIVISTESTYAANIERAETHAGTKYAAPQQAFEKVATPNARTVEDVAKQLNVPIAKITKTLIVHAEDGSLIAICLRGDHSLNEVKAGNFKGIANPVVFASDAEIVEKLGVSPGSIGPVNLPIPVLFDHALYSESDFICGANENGFHYVGVNFERDLPFTGTHDFRNIEEGDISPDGQGTVKFIRGIEVGHIFQLGNKYSTAMNASVVNENGEQTIMEMGCYGIGMTRIVAAAIEQSHDEKGIIWPDVMAPFKLSLIPMNYHKSEVVKELADKLYKEFLALGVEVLLEDRDIRPGNAFNDHELIGIPHRLVIGERGLKNNELEYKGRKDAESSFIPVDSAVEFIMNQLKK</sequence>
<dbReference type="Gene3D" id="3.30.930.10">
    <property type="entry name" value="Bira Bifunctional Protein, Domain 2"/>
    <property type="match status" value="2"/>
</dbReference>
<gene>
    <name evidence="10" type="primary">proS</name>
    <name evidence="12" type="ORF">GCM10023338_18640</name>
</gene>
<dbReference type="InterPro" id="IPR002316">
    <property type="entry name" value="Pro-tRNA-ligase_IIa"/>
</dbReference>
<evidence type="ECO:0000313" key="12">
    <source>
        <dbReference type="EMBL" id="GAA5101958.1"/>
    </source>
</evidence>
<dbReference type="Pfam" id="PF03129">
    <property type="entry name" value="HGTP_anticodon"/>
    <property type="match status" value="1"/>
</dbReference>
<protein>
    <recommendedName>
        <fullName evidence="10">Proline--tRNA ligase</fullName>
        <ecNumber evidence="10">6.1.1.15</ecNumber>
    </recommendedName>
    <alternativeName>
        <fullName evidence="10">Prolyl-tRNA synthetase</fullName>
        <shortName evidence="10">ProRS</shortName>
    </alternativeName>
</protein>
<evidence type="ECO:0000256" key="8">
    <source>
        <dbReference type="ARBA" id="ARBA00023146"/>
    </source>
</evidence>
<evidence type="ECO:0000256" key="7">
    <source>
        <dbReference type="ARBA" id="ARBA00022917"/>
    </source>
</evidence>
<comment type="caution">
    <text evidence="12">The sequence shown here is derived from an EMBL/GenBank/DDBJ whole genome shotgun (WGS) entry which is preliminary data.</text>
</comment>
<evidence type="ECO:0000256" key="10">
    <source>
        <dbReference type="HAMAP-Rule" id="MF_01569"/>
    </source>
</evidence>
<comment type="function">
    <text evidence="10">Catalyzes the attachment of proline to tRNA(Pro) in a two-step reaction: proline is first activated by ATP to form Pro-AMP and then transferred to the acceptor end of tRNA(Pro). As ProRS can inadvertently accommodate and process non-cognate amino acids such as alanine and cysteine, to avoid such errors it has two additional distinct editing activities against alanine. One activity is designated as 'pretransfer' editing and involves the tRNA(Pro)-independent hydrolysis of activated Ala-AMP. The other activity is designated 'posttransfer' editing and involves deacylation of mischarged Ala-tRNA(Pro). The misacylated Cys-tRNA(Pro) is not edited by ProRS.</text>
</comment>
<dbReference type="InterPro" id="IPR007214">
    <property type="entry name" value="YbaK/aa-tRNA-synth-assoc-dom"/>
</dbReference>
<dbReference type="InterPro" id="IPR033730">
    <property type="entry name" value="ProRS_core_prok"/>
</dbReference>
<dbReference type="PRINTS" id="PR01046">
    <property type="entry name" value="TRNASYNTHPRO"/>
</dbReference>
<keyword evidence="5 10" id="KW-0547">Nucleotide-binding</keyword>
<evidence type="ECO:0000256" key="2">
    <source>
        <dbReference type="ARBA" id="ARBA00011738"/>
    </source>
</evidence>
<evidence type="ECO:0000256" key="6">
    <source>
        <dbReference type="ARBA" id="ARBA00022840"/>
    </source>
</evidence>
<dbReference type="Gene3D" id="3.40.50.800">
    <property type="entry name" value="Anticodon-binding domain"/>
    <property type="match status" value="1"/>
</dbReference>
<dbReference type="Pfam" id="PF04073">
    <property type="entry name" value="tRNA_edit"/>
    <property type="match status" value="1"/>
</dbReference>
<dbReference type="NCBIfam" id="NF006625">
    <property type="entry name" value="PRK09194.1"/>
    <property type="match status" value="1"/>
</dbReference>
<dbReference type="InterPro" id="IPR006195">
    <property type="entry name" value="aa-tRNA-synth_II"/>
</dbReference>
<dbReference type="Proteomes" id="UP001500631">
    <property type="component" value="Unassembled WGS sequence"/>
</dbReference>
<dbReference type="PANTHER" id="PTHR42753">
    <property type="entry name" value="MITOCHONDRIAL RIBOSOME PROTEIN L39/PROLYL-TRNA LIGASE FAMILY MEMBER"/>
    <property type="match status" value="1"/>
</dbReference>
<comment type="subcellular location">
    <subcellularLocation>
        <location evidence="1 10">Cytoplasm</location>
    </subcellularLocation>
</comment>
<dbReference type="CDD" id="cd00779">
    <property type="entry name" value="ProRS_core_prok"/>
    <property type="match status" value="1"/>
</dbReference>
<dbReference type="Gene3D" id="3.90.960.10">
    <property type="entry name" value="YbaK/aminoacyl-tRNA synthetase-associated domain"/>
    <property type="match status" value="1"/>
</dbReference>
<keyword evidence="6 10" id="KW-0067">ATP-binding</keyword>
<evidence type="ECO:0000256" key="4">
    <source>
        <dbReference type="ARBA" id="ARBA00022598"/>
    </source>
</evidence>
<dbReference type="SUPFAM" id="SSF55681">
    <property type="entry name" value="Class II aaRS and biotin synthetases"/>
    <property type="match status" value="1"/>
</dbReference>
<feature type="domain" description="Aminoacyl-transfer RNA synthetases class-II family profile" evidence="11">
    <location>
        <begin position="33"/>
        <end position="464"/>
    </location>
</feature>
<dbReference type="PROSITE" id="PS50862">
    <property type="entry name" value="AA_TRNA_LIGASE_II"/>
    <property type="match status" value="1"/>
</dbReference>
<dbReference type="PANTHER" id="PTHR42753:SF2">
    <property type="entry name" value="PROLINE--TRNA LIGASE"/>
    <property type="match status" value="1"/>
</dbReference>
<dbReference type="HAMAP" id="MF_01569">
    <property type="entry name" value="Pro_tRNA_synth_type1"/>
    <property type="match status" value="1"/>
</dbReference>
<dbReference type="SUPFAM" id="SSF52954">
    <property type="entry name" value="Class II aaRS ABD-related"/>
    <property type="match status" value="1"/>
</dbReference>
<evidence type="ECO:0000259" key="11">
    <source>
        <dbReference type="PROSITE" id="PS50862"/>
    </source>
</evidence>